<dbReference type="OMA" id="CFKETRI"/>
<dbReference type="KEGG" id="nfu:107387668"/>
<dbReference type="Proteomes" id="UP000822369">
    <property type="component" value="Chromosome 16"/>
</dbReference>
<evidence type="ECO:0000256" key="1">
    <source>
        <dbReference type="SAM" id="Phobius"/>
    </source>
</evidence>
<accession>A0A9D2XLC8</accession>
<dbReference type="PANTHER" id="PTHR21615:SF2">
    <property type="entry name" value="CYCLIN N-TERMINAL DOMAIN-CONTAINING PROTEIN 1"/>
    <property type="match status" value="1"/>
</dbReference>
<protein>
    <submittedName>
        <fullName evidence="2">Cyclin N-terminal domain containing 1</fullName>
    </submittedName>
</protein>
<comment type="caution">
    <text evidence="2">The sequence shown here is derived from an EMBL/GenBank/DDBJ whole genome shotgun (WGS) entry which is preliminary data.</text>
</comment>
<dbReference type="GO" id="GO:0035861">
    <property type="term" value="C:site of double-strand break"/>
    <property type="evidence" value="ECO:0007669"/>
    <property type="project" value="TreeGrafter"/>
</dbReference>
<dbReference type="OrthoDB" id="9983043at2759"/>
<dbReference type="RefSeq" id="XP_015818258.3">
    <property type="nucleotide sequence ID" value="XM_015962772.3"/>
</dbReference>
<keyword evidence="1" id="KW-1133">Transmembrane helix</keyword>
<dbReference type="GO" id="GO:0007131">
    <property type="term" value="P:reciprocal meiotic recombination"/>
    <property type="evidence" value="ECO:0007669"/>
    <property type="project" value="TreeGrafter"/>
</dbReference>
<sequence length="311" mass="34987">MAKRLICPPGQRQDEGLKFRTTSFDLLDDVLVNFNKSNKDYLNSLPKCSGIFKQKRLVEYVFQTVNKLRLDPLVGYHAVELLQKFMVKHLSDVATTLTPEDAAAEGPTSYENAVFDKLKDKFPLIIFSCVQLANKLFLHSHMIDINIAVCFLQSTGLSVSKQMILESELMVLKGLDFTLNVLNPLAYVEILLEVLCHNQPSTSVERLHQLCHQVLQFITLDRAAVYKNLLQITTQCARPSRNQREKFVAVTEDFMLLGVGVIAVATFILHVKKWRQLIGELNHITGISRRSISDFALATLVQIVGPSSSAV</sequence>
<dbReference type="InterPro" id="IPR036915">
    <property type="entry name" value="Cyclin-like_sf"/>
</dbReference>
<dbReference type="CTD" id="124817"/>
<keyword evidence="1" id="KW-0472">Membrane</keyword>
<dbReference type="SUPFAM" id="SSF47954">
    <property type="entry name" value="Cyclin-like"/>
    <property type="match status" value="1"/>
</dbReference>
<keyword evidence="1" id="KW-0812">Transmembrane</keyword>
<dbReference type="GeneID" id="107387668"/>
<evidence type="ECO:0000313" key="2">
    <source>
        <dbReference type="EMBL" id="KAF7204017.1"/>
    </source>
</evidence>
<dbReference type="AlphaFoldDB" id="A0A9D2XLC8"/>
<organism evidence="2 3">
    <name type="scientific">Nothobranchius furzeri</name>
    <name type="common">Turquoise killifish</name>
    <dbReference type="NCBI Taxonomy" id="105023"/>
    <lineage>
        <taxon>Eukaryota</taxon>
        <taxon>Metazoa</taxon>
        <taxon>Chordata</taxon>
        <taxon>Craniata</taxon>
        <taxon>Vertebrata</taxon>
        <taxon>Euteleostomi</taxon>
        <taxon>Actinopterygii</taxon>
        <taxon>Neopterygii</taxon>
        <taxon>Teleostei</taxon>
        <taxon>Neoteleostei</taxon>
        <taxon>Acanthomorphata</taxon>
        <taxon>Ovalentaria</taxon>
        <taxon>Atherinomorphae</taxon>
        <taxon>Cyprinodontiformes</taxon>
        <taxon>Nothobranchiidae</taxon>
        <taxon>Nothobranchius</taxon>
    </lineage>
</organism>
<feature type="transmembrane region" description="Helical" evidence="1">
    <location>
        <begin position="254"/>
        <end position="271"/>
    </location>
</feature>
<evidence type="ECO:0000313" key="3">
    <source>
        <dbReference type="Proteomes" id="UP000822369"/>
    </source>
</evidence>
<gene>
    <name evidence="2" type="primary">cntd1</name>
    <name evidence="2" type="ORF">G4P62_011852</name>
</gene>
<reference evidence="2" key="1">
    <citation type="submission" date="2020-03" db="EMBL/GenBank/DDBJ databases">
        <title>Intra-Species Differences in Population Size shape Life History and Genome Evolution.</title>
        <authorList>
            <person name="Willemsen D."/>
            <person name="Cui R."/>
            <person name="Valenzano D.R."/>
        </authorList>
    </citation>
    <scope>NUCLEOTIDE SEQUENCE</scope>
    <source>
        <strain evidence="2">GRZ</strain>
        <tissue evidence="2">Whole</tissue>
    </source>
</reference>
<dbReference type="EMBL" id="JAAVVJ010000016">
    <property type="protein sequence ID" value="KAF7204017.1"/>
    <property type="molecule type" value="Genomic_DNA"/>
</dbReference>
<name>A0A9D2XLC8_NOTFU</name>
<proteinExistence type="predicted"/>
<dbReference type="PANTHER" id="PTHR21615">
    <property type="entry name" value="CYCLIN N-TERMINAL DOMAIN-CONTAINING PROTEIN 1"/>
    <property type="match status" value="1"/>
</dbReference>
<dbReference type="Gene3D" id="1.10.472.10">
    <property type="entry name" value="Cyclin-like"/>
    <property type="match status" value="1"/>
</dbReference>